<evidence type="ECO:0000313" key="4">
    <source>
        <dbReference type="EMBL" id="CAD8117456.1"/>
    </source>
</evidence>
<organism evidence="4 5">
    <name type="scientific">Paramecium sonneborni</name>
    <dbReference type="NCBI Taxonomy" id="65129"/>
    <lineage>
        <taxon>Eukaryota</taxon>
        <taxon>Sar</taxon>
        <taxon>Alveolata</taxon>
        <taxon>Ciliophora</taxon>
        <taxon>Intramacronucleata</taxon>
        <taxon>Oligohymenophorea</taxon>
        <taxon>Peniculida</taxon>
        <taxon>Parameciidae</taxon>
        <taxon>Paramecium</taxon>
    </lineage>
</organism>
<dbReference type="CDD" id="cd00577">
    <property type="entry name" value="PCNA"/>
    <property type="match status" value="1"/>
</dbReference>
<feature type="domain" description="Proliferating cell nuclear antigen PCNA C-terminal" evidence="3">
    <location>
        <begin position="126"/>
        <end position="252"/>
    </location>
</feature>
<reference evidence="4" key="1">
    <citation type="submission" date="2021-01" db="EMBL/GenBank/DDBJ databases">
        <authorList>
            <consortium name="Genoscope - CEA"/>
            <person name="William W."/>
        </authorList>
    </citation>
    <scope>NUCLEOTIDE SEQUENCE</scope>
</reference>
<dbReference type="InterPro" id="IPR000730">
    <property type="entry name" value="Pr_cel_nuc_antig"/>
</dbReference>
<dbReference type="InterPro" id="IPR022649">
    <property type="entry name" value="Pr_cel_nuc_antig_C"/>
</dbReference>
<dbReference type="GO" id="GO:0003677">
    <property type="term" value="F:DNA binding"/>
    <property type="evidence" value="ECO:0007669"/>
    <property type="project" value="InterPro"/>
</dbReference>
<accession>A0A8S1QPI0</accession>
<name>A0A8S1QPI0_9CILI</name>
<dbReference type="PANTHER" id="PTHR11352">
    <property type="entry name" value="PROLIFERATING CELL NUCLEAR ANTIGEN"/>
    <property type="match status" value="1"/>
</dbReference>
<comment type="similarity">
    <text evidence="1">Belongs to the PCNA family.</text>
</comment>
<dbReference type="GO" id="GO:0019985">
    <property type="term" value="P:translesion synthesis"/>
    <property type="evidence" value="ECO:0007669"/>
    <property type="project" value="TreeGrafter"/>
</dbReference>
<dbReference type="NCBIfam" id="TIGR00590">
    <property type="entry name" value="pcna"/>
    <property type="match status" value="1"/>
</dbReference>
<evidence type="ECO:0000256" key="1">
    <source>
        <dbReference type="ARBA" id="ARBA00010462"/>
    </source>
</evidence>
<dbReference type="Pfam" id="PF00705">
    <property type="entry name" value="PCNA_N"/>
    <property type="match status" value="1"/>
</dbReference>
<dbReference type="GO" id="GO:0006298">
    <property type="term" value="P:mismatch repair"/>
    <property type="evidence" value="ECO:0007669"/>
    <property type="project" value="TreeGrafter"/>
</dbReference>
<dbReference type="AlphaFoldDB" id="A0A8S1QPI0"/>
<dbReference type="EMBL" id="CAJJDN010000114">
    <property type="protein sequence ID" value="CAD8117456.1"/>
    <property type="molecule type" value="Genomic_DNA"/>
</dbReference>
<keyword evidence="5" id="KW-1185">Reference proteome</keyword>
<dbReference type="Proteomes" id="UP000692954">
    <property type="component" value="Unassembled WGS sequence"/>
</dbReference>
<dbReference type="PANTHER" id="PTHR11352:SF0">
    <property type="entry name" value="PROLIFERATING CELL NUCLEAR ANTIGEN"/>
    <property type="match status" value="1"/>
</dbReference>
<feature type="domain" description="Proliferating cell nuclear antigen PCNA N-terminal" evidence="2">
    <location>
        <begin position="1"/>
        <end position="121"/>
    </location>
</feature>
<dbReference type="Pfam" id="PF02747">
    <property type="entry name" value="PCNA_C"/>
    <property type="match status" value="1"/>
</dbReference>
<dbReference type="GO" id="GO:0006272">
    <property type="term" value="P:leading strand elongation"/>
    <property type="evidence" value="ECO:0007669"/>
    <property type="project" value="TreeGrafter"/>
</dbReference>
<dbReference type="GO" id="GO:0006275">
    <property type="term" value="P:regulation of DNA replication"/>
    <property type="evidence" value="ECO:0007669"/>
    <property type="project" value="InterPro"/>
</dbReference>
<evidence type="ECO:0000313" key="5">
    <source>
        <dbReference type="Proteomes" id="UP000692954"/>
    </source>
</evidence>
<dbReference type="GO" id="GO:0030337">
    <property type="term" value="F:DNA polymerase processivity factor activity"/>
    <property type="evidence" value="ECO:0007669"/>
    <property type="project" value="InterPro"/>
</dbReference>
<sequence>MFEAKFKNGLLFKRLIDVFKEMVISANLECDETGILLQGMDIKYSCMLTLRISLNGFLKYICDKQIKIRLKIQNFQTILKCSENEDQITLKSQYEDPKTLSIIFESKKRISEFQLNLLNNDEEQFGIPFFEHNSIIKMPSIEFIKICRELANINEYINIETEQDKIKFSVKGEIILGHIQMNTFYSFRPEERVICEVIEPVNLMFEVKFLNQFNVASTLFNSITLLLSQDLPLVVEHLIEDIAILRLYLAPKIIEEQV</sequence>
<evidence type="ECO:0000259" key="2">
    <source>
        <dbReference type="Pfam" id="PF00705"/>
    </source>
</evidence>
<evidence type="ECO:0000259" key="3">
    <source>
        <dbReference type="Pfam" id="PF02747"/>
    </source>
</evidence>
<dbReference type="GO" id="GO:0043626">
    <property type="term" value="C:PCNA complex"/>
    <property type="evidence" value="ECO:0007669"/>
    <property type="project" value="TreeGrafter"/>
</dbReference>
<evidence type="ECO:0008006" key="6">
    <source>
        <dbReference type="Google" id="ProtNLM"/>
    </source>
</evidence>
<protein>
    <recommendedName>
        <fullName evidence="6">Proliferating cell nuclear antigen</fullName>
    </recommendedName>
</protein>
<gene>
    <name evidence="4" type="ORF">PSON_ATCC_30995.1.T1140009</name>
</gene>
<proteinExistence type="inferred from homology"/>
<dbReference type="OrthoDB" id="534348at2759"/>
<comment type="caution">
    <text evidence="4">The sequence shown here is derived from an EMBL/GenBank/DDBJ whole genome shotgun (WGS) entry which is preliminary data.</text>
</comment>
<dbReference type="InterPro" id="IPR022648">
    <property type="entry name" value="Pr_cel_nuc_antig_N"/>
</dbReference>